<dbReference type="Gene3D" id="3.20.20.70">
    <property type="entry name" value="Aldolase class I"/>
    <property type="match status" value="1"/>
</dbReference>
<sequence>MVKINESLKLRSGVTLPNRLMMSPMTTKQSFFDGTVTQDEIAYYHTRAKGLGAVITGAANVQPSGKGWPGELGIDRDAEIPQLAALAGAIHVQGAKAIVQIFHAGRMTDRATLSGEQPVSASAVAAERANAETPRAMTTAEIQATIAAFGAATRRAIAAGFDGVELHGANTYLLQQFFSPHSNRRTDAFGGSREKRYGFIQAVIDAVMTAVHETADRPFAVGYRLSPEEYETPGIRFDDTLWLVDQLAQQPLDYLHVSLNDYRRVARTGVNDRSILTAVHEQLAGRLPLVGVGGVRTREDVEGVLRTTELVAVGQQLLYDPTWAVKLAQGADVAIYTGPFETALHTTPMTTPLYDFASRWFK</sequence>
<dbReference type="PANTHER" id="PTHR43656">
    <property type="entry name" value="BINDING OXIDOREDUCTASE, PUTATIVE (AFU_ORTHOLOGUE AFUA_2G08260)-RELATED"/>
    <property type="match status" value="1"/>
</dbReference>
<gene>
    <name evidence="4" type="ORF">ACFQ41_06260</name>
</gene>
<dbReference type="PANTHER" id="PTHR43656:SF2">
    <property type="entry name" value="BINDING OXIDOREDUCTASE, PUTATIVE (AFU_ORTHOLOGUE AFUA_2G08260)-RELATED"/>
    <property type="match status" value="1"/>
</dbReference>
<dbReference type="Proteomes" id="UP001597199">
    <property type="component" value="Unassembled WGS sequence"/>
</dbReference>
<dbReference type="InterPro" id="IPR001155">
    <property type="entry name" value="OxRdtase_FMN_N"/>
</dbReference>
<dbReference type="EMBL" id="JBHTOA010000025">
    <property type="protein sequence ID" value="MFD1398907.1"/>
    <property type="molecule type" value="Genomic_DNA"/>
</dbReference>
<dbReference type="InterPro" id="IPR051799">
    <property type="entry name" value="NADH_flavin_oxidoreductase"/>
</dbReference>
<dbReference type="RefSeq" id="WP_204118484.1">
    <property type="nucleotide sequence ID" value="NZ_BOLV01000005.1"/>
</dbReference>
<keyword evidence="2" id="KW-0560">Oxidoreductase</keyword>
<organism evidence="4 5">
    <name type="scientific">Lacticaseibacillus suilingensis</name>
    <dbReference type="NCBI Taxonomy" id="2799577"/>
    <lineage>
        <taxon>Bacteria</taxon>
        <taxon>Bacillati</taxon>
        <taxon>Bacillota</taxon>
        <taxon>Bacilli</taxon>
        <taxon>Lactobacillales</taxon>
        <taxon>Lactobacillaceae</taxon>
        <taxon>Lacticaseibacillus</taxon>
    </lineage>
</organism>
<feature type="domain" description="NADH:flavin oxidoreductase/NADH oxidase N-terminal" evidence="3">
    <location>
        <begin position="8"/>
        <end position="330"/>
    </location>
</feature>
<dbReference type="Pfam" id="PF00724">
    <property type="entry name" value="Oxidored_FMN"/>
    <property type="match status" value="1"/>
</dbReference>
<dbReference type="InterPro" id="IPR013785">
    <property type="entry name" value="Aldolase_TIM"/>
</dbReference>
<evidence type="ECO:0000313" key="5">
    <source>
        <dbReference type="Proteomes" id="UP001597199"/>
    </source>
</evidence>
<proteinExistence type="predicted"/>
<name>A0ABW4BGW0_9LACO</name>
<dbReference type="CDD" id="cd04735">
    <property type="entry name" value="OYE_like_4_FMN"/>
    <property type="match status" value="1"/>
</dbReference>
<dbReference type="SUPFAM" id="SSF51395">
    <property type="entry name" value="FMN-linked oxidoreductases"/>
    <property type="match status" value="1"/>
</dbReference>
<evidence type="ECO:0000313" key="4">
    <source>
        <dbReference type="EMBL" id="MFD1398907.1"/>
    </source>
</evidence>
<accession>A0ABW4BGW0</accession>
<evidence type="ECO:0000256" key="2">
    <source>
        <dbReference type="ARBA" id="ARBA00023002"/>
    </source>
</evidence>
<comment type="caution">
    <text evidence="4">The sequence shown here is derived from an EMBL/GenBank/DDBJ whole genome shotgun (WGS) entry which is preliminary data.</text>
</comment>
<evidence type="ECO:0000256" key="1">
    <source>
        <dbReference type="ARBA" id="ARBA00022630"/>
    </source>
</evidence>
<evidence type="ECO:0000259" key="3">
    <source>
        <dbReference type="Pfam" id="PF00724"/>
    </source>
</evidence>
<keyword evidence="1" id="KW-0285">Flavoprotein</keyword>
<protein>
    <submittedName>
        <fullName evidence="4">NADH-dependent flavin oxidoreductase</fullName>
    </submittedName>
</protein>
<reference evidence="5" key="1">
    <citation type="journal article" date="2019" name="Int. J. Syst. Evol. Microbiol.">
        <title>The Global Catalogue of Microorganisms (GCM) 10K type strain sequencing project: providing services to taxonomists for standard genome sequencing and annotation.</title>
        <authorList>
            <consortium name="The Broad Institute Genomics Platform"/>
            <consortium name="The Broad Institute Genome Sequencing Center for Infectious Disease"/>
            <person name="Wu L."/>
            <person name="Ma J."/>
        </authorList>
    </citation>
    <scope>NUCLEOTIDE SEQUENCE [LARGE SCALE GENOMIC DNA]</scope>
    <source>
        <strain evidence="5">CCM 9110</strain>
    </source>
</reference>
<keyword evidence="5" id="KW-1185">Reference proteome</keyword>